<protein>
    <submittedName>
        <fullName evidence="1">Uncharacterized protein</fullName>
    </submittedName>
</protein>
<dbReference type="Proteomes" id="UP000317663">
    <property type="component" value="Unassembled WGS sequence"/>
</dbReference>
<evidence type="ECO:0000313" key="2">
    <source>
        <dbReference type="Proteomes" id="UP000317663"/>
    </source>
</evidence>
<gene>
    <name evidence="1" type="ORF">EAH77_15795</name>
</gene>
<accession>A0A502GD54</accession>
<dbReference type="EMBL" id="RCZD01000008">
    <property type="protein sequence ID" value="TPG60029.1"/>
    <property type="molecule type" value="Genomic_DNA"/>
</dbReference>
<evidence type="ECO:0000313" key="1">
    <source>
        <dbReference type="EMBL" id="TPG60029.1"/>
    </source>
</evidence>
<dbReference type="RefSeq" id="WP_140473757.1">
    <property type="nucleotide sequence ID" value="NZ_RCZD01000008.1"/>
</dbReference>
<reference evidence="1 2" key="1">
    <citation type="journal article" date="2019" name="Environ. Microbiol.">
        <title>Species interactions and distinct microbial communities in high Arctic permafrost affected cryosols are associated with the CH4 and CO2 gas fluxes.</title>
        <authorList>
            <person name="Altshuler I."/>
            <person name="Hamel J."/>
            <person name="Turney S."/>
            <person name="Magnuson E."/>
            <person name="Levesque R."/>
            <person name="Greer C."/>
            <person name="Whyte L.G."/>
        </authorList>
    </citation>
    <scope>NUCLEOTIDE SEQUENCE [LARGE SCALE GENOMIC DNA]</scope>
    <source>
        <strain evidence="1 2">E4</strain>
    </source>
</reference>
<keyword evidence="2" id="KW-1185">Reference proteome</keyword>
<name>A0A502GD54_9GAMM</name>
<proteinExistence type="predicted"/>
<dbReference type="AlphaFoldDB" id="A0A502GD54"/>
<organism evidence="1 2">
    <name type="scientific">Ewingella americana</name>
    <dbReference type="NCBI Taxonomy" id="41202"/>
    <lineage>
        <taxon>Bacteria</taxon>
        <taxon>Pseudomonadati</taxon>
        <taxon>Pseudomonadota</taxon>
        <taxon>Gammaproteobacteria</taxon>
        <taxon>Enterobacterales</taxon>
        <taxon>Yersiniaceae</taxon>
        <taxon>Ewingella</taxon>
    </lineage>
</organism>
<comment type="caution">
    <text evidence="1">The sequence shown here is derived from an EMBL/GenBank/DDBJ whole genome shotgun (WGS) entry which is preliminary data.</text>
</comment>
<sequence length="93" mass="11014">MSTSIKTVTTEYEPAMIFKPTFTVDPMHELRCKQYHREKDRSVNGIHHGMFCFKCEKPFEKGQKVKLIQFKDRRLDNELVCLTCCEEIAKDVR</sequence>